<protein>
    <submittedName>
        <fullName evidence="5">Uncharacterized protein</fullName>
    </submittedName>
</protein>
<gene>
    <name evidence="5" type="ORF">GPECTOR_19g335</name>
</gene>
<feature type="compositionally biased region" description="Polar residues" evidence="4">
    <location>
        <begin position="8"/>
        <end position="17"/>
    </location>
</feature>
<dbReference type="OrthoDB" id="550565at2759"/>
<evidence type="ECO:0000313" key="6">
    <source>
        <dbReference type="Proteomes" id="UP000075714"/>
    </source>
</evidence>
<dbReference type="GO" id="GO:0044782">
    <property type="term" value="P:cilium organization"/>
    <property type="evidence" value="ECO:0007669"/>
    <property type="project" value="TreeGrafter"/>
</dbReference>
<dbReference type="Proteomes" id="UP000075714">
    <property type="component" value="Unassembled WGS sequence"/>
</dbReference>
<evidence type="ECO:0000256" key="1">
    <source>
        <dbReference type="ARBA" id="ARBA00006663"/>
    </source>
</evidence>
<organism evidence="5 6">
    <name type="scientific">Gonium pectorale</name>
    <name type="common">Green alga</name>
    <dbReference type="NCBI Taxonomy" id="33097"/>
    <lineage>
        <taxon>Eukaryota</taxon>
        <taxon>Viridiplantae</taxon>
        <taxon>Chlorophyta</taxon>
        <taxon>core chlorophytes</taxon>
        <taxon>Chlorophyceae</taxon>
        <taxon>CS clade</taxon>
        <taxon>Chlamydomonadales</taxon>
        <taxon>Volvocaceae</taxon>
        <taxon>Gonium</taxon>
    </lineage>
</organism>
<evidence type="ECO:0000256" key="3">
    <source>
        <dbReference type="SAM" id="Coils"/>
    </source>
</evidence>
<comment type="caution">
    <text evidence="5">The sequence shown here is derived from an EMBL/GenBank/DDBJ whole genome shotgun (WGS) entry which is preliminary data.</text>
</comment>
<feature type="region of interest" description="Disordered" evidence="4">
    <location>
        <begin position="419"/>
        <end position="445"/>
    </location>
</feature>
<name>A0A150GJE0_GONPE</name>
<accession>A0A150GJE0</accession>
<evidence type="ECO:0000313" key="5">
    <source>
        <dbReference type="EMBL" id="KXZ49884.1"/>
    </source>
</evidence>
<dbReference type="STRING" id="33097.A0A150GJE0"/>
<dbReference type="GO" id="GO:0005856">
    <property type="term" value="C:cytoskeleton"/>
    <property type="evidence" value="ECO:0007669"/>
    <property type="project" value="UniProtKB-ARBA"/>
</dbReference>
<dbReference type="PANTHER" id="PTHR21501">
    <property type="entry name" value="PROTEIN FAM-161"/>
    <property type="match status" value="1"/>
</dbReference>
<dbReference type="AlphaFoldDB" id="A0A150GJE0"/>
<dbReference type="PANTHER" id="PTHR21501:SF1">
    <property type="entry name" value="PROTEIN FAM-161"/>
    <property type="match status" value="1"/>
</dbReference>
<proteinExistence type="inferred from homology"/>
<dbReference type="GO" id="GO:0005929">
    <property type="term" value="C:cilium"/>
    <property type="evidence" value="ECO:0007669"/>
    <property type="project" value="TreeGrafter"/>
</dbReference>
<dbReference type="EMBL" id="LSYV01000020">
    <property type="protein sequence ID" value="KXZ49884.1"/>
    <property type="molecule type" value="Genomic_DNA"/>
</dbReference>
<dbReference type="InterPro" id="IPR051655">
    <property type="entry name" value="FAM161"/>
</dbReference>
<reference evidence="6" key="1">
    <citation type="journal article" date="2016" name="Nat. Commun.">
        <title>The Gonium pectorale genome demonstrates co-option of cell cycle regulation during the evolution of multicellularity.</title>
        <authorList>
            <person name="Hanschen E.R."/>
            <person name="Marriage T.N."/>
            <person name="Ferris P.J."/>
            <person name="Hamaji T."/>
            <person name="Toyoda A."/>
            <person name="Fujiyama A."/>
            <person name="Neme R."/>
            <person name="Noguchi H."/>
            <person name="Minakuchi Y."/>
            <person name="Suzuki M."/>
            <person name="Kawai-Toyooka H."/>
            <person name="Smith D.R."/>
            <person name="Sparks H."/>
            <person name="Anderson J."/>
            <person name="Bakaric R."/>
            <person name="Luria V."/>
            <person name="Karger A."/>
            <person name="Kirschner M.W."/>
            <person name="Durand P.M."/>
            <person name="Michod R.E."/>
            <person name="Nozaki H."/>
            <person name="Olson B.J."/>
        </authorList>
    </citation>
    <scope>NUCLEOTIDE SEQUENCE [LARGE SCALE GENOMIC DNA]</scope>
    <source>
        <strain evidence="6">NIES-2863</strain>
    </source>
</reference>
<evidence type="ECO:0000256" key="4">
    <source>
        <dbReference type="SAM" id="MobiDB-lite"/>
    </source>
</evidence>
<keyword evidence="6" id="KW-1185">Reference proteome</keyword>
<feature type="coiled-coil region" evidence="3">
    <location>
        <begin position="218"/>
        <end position="260"/>
    </location>
</feature>
<keyword evidence="2 3" id="KW-0175">Coiled coil</keyword>
<dbReference type="Pfam" id="PF10595">
    <property type="entry name" value="FAM161A_B"/>
    <property type="match status" value="1"/>
</dbReference>
<feature type="region of interest" description="Disordered" evidence="4">
    <location>
        <begin position="1"/>
        <end position="29"/>
    </location>
</feature>
<sequence>MSAEHSAETNVTASSSEEAARDHLVRASTVVSKRGPMGLLDEDEQRVAMGAYDRSRYEEYQRQVDLEMQRRAVEGGYDSDMDRDEAAHMLVRDPEQEAWRHQDEWMDEYRRRLGPEVKLEQDLAMRRAEEEAARNRHFKASPVPSAVLEPRYERMLMEKEASTSMMEKPFSFYYRDQERQAQREALARAAKDPNRFQTNFRARDPPTHTKEERLKHMLIHMEAKREATRRRVEEARRLARERAEEEAQRRREAANRAYQERLRSVDPMVHHGPHPSRPAGLVPDFNSLHRNHEVQMARARANIRKRVTVPQAQKALERRQKIILDMQVRRTPLPAYLVEYMARSPGNHSTNVRKSSTAVAAQDGAFQTREEKEAVARKASEKLRAEALRRADRLLAAAAARKQQEAAVAGEYGLASDVGATAAGGGADQSSSGRGAAMRRRTAVTGRTDNPEVYVEARHMQIERRVRMVVEDALLDQGIEAYRYVEGVGDSKKDQKGKAEAE</sequence>
<comment type="similarity">
    <text evidence="1">Belongs to the FAM161 family.</text>
</comment>
<evidence type="ECO:0000256" key="2">
    <source>
        <dbReference type="ARBA" id="ARBA00023054"/>
    </source>
</evidence>
<dbReference type="InterPro" id="IPR019579">
    <property type="entry name" value="FAM161A/B"/>
</dbReference>